<sequence>MGMKPRLRYMDYHCDQTLDVFSEILLALKPTHVLPEVRQDIRQNHVTCRVRLRAPTGHRIFLHFLWLRISADQQHHDRVKIYDPSPVKTLLTPKSGLYGKLDRSMDIQDTDGSKITDYRSSQNEIIVEYLGNPTAEHAGFKILLTVFKSKWKKKLERE</sequence>
<dbReference type="Proteomes" id="UP000271974">
    <property type="component" value="Unassembled WGS sequence"/>
</dbReference>
<dbReference type="CDD" id="cd00041">
    <property type="entry name" value="CUB"/>
    <property type="match status" value="1"/>
</dbReference>
<evidence type="ECO:0000313" key="3">
    <source>
        <dbReference type="EMBL" id="RUS85826.1"/>
    </source>
</evidence>
<evidence type="ECO:0000256" key="1">
    <source>
        <dbReference type="ARBA" id="ARBA00023157"/>
    </source>
</evidence>
<name>A0A433TW76_ELYCH</name>
<feature type="domain" description="CUB" evidence="2">
    <location>
        <begin position="43"/>
        <end position="142"/>
    </location>
</feature>
<keyword evidence="1" id="KW-1015">Disulfide bond</keyword>
<dbReference type="InterPro" id="IPR000859">
    <property type="entry name" value="CUB_dom"/>
</dbReference>
<evidence type="ECO:0000259" key="2">
    <source>
        <dbReference type="Pfam" id="PF00431"/>
    </source>
</evidence>
<dbReference type="EMBL" id="RQTK01000159">
    <property type="protein sequence ID" value="RUS85826.1"/>
    <property type="molecule type" value="Genomic_DNA"/>
</dbReference>
<dbReference type="OrthoDB" id="6514358at2759"/>
<dbReference type="AlphaFoldDB" id="A0A433TW76"/>
<gene>
    <name evidence="3" type="ORF">EGW08_006455</name>
</gene>
<keyword evidence="4" id="KW-1185">Reference proteome</keyword>
<organism evidence="3 4">
    <name type="scientific">Elysia chlorotica</name>
    <name type="common">Eastern emerald elysia</name>
    <name type="synonym">Sea slug</name>
    <dbReference type="NCBI Taxonomy" id="188477"/>
    <lineage>
        <taxon>Eukaryota</taxon>
        <taxon>Metazoa</taxon>
        <taxon>Spiralia</taxon>
        <taxon>Lophotrochozoa</taxon>
        <taxon>Mollusca</taxon>
        <taxon>Gastropoda</taxon>
        <taxon>Heterobranchia</taxon>
        <taxon>Euthyneura</taxon>
        <taxon>Panpulmonata</taxon>
        <taxon>Sacoglossa</taxon>
        <taxon>Placobranchoidea</taxon>
        <taxon>Plakobranchidae</taxon>
        <taxon>Elysia</taxon>
    </lineage>
</organism>
<dbReference type="STRING" id="188477.A0A433TW76"/>
<protein>
    <recommendedName>
        <fullName evidence="2">CUB domain-containing protein</fullName>
    </recommendedName>
</protein>
<dbReference type="InterPro" id="IPR035914">
    <property type="entry name" value="Sperma_CUB_dom_sf"/>
</dbReference>
<proteinExistence type="predicted"/>
<dbReference type="SUPFAM" id="SSF49854">
    <property type="entry name" value="Spermadhesin, CUB domain"/>
    <property type="match status" value="1"/>
</dbReference>
<accession>A0A433TW76</accession>
<dbReference type="Gene3D" id="2.60.120.290">
    <property type="entry name" value="Spermadhesin, CUB domain"/>
    <property type="match status" value="1"/>
</dbReference>
<reference evidence="3 4" key="1">
    <citation type="submission" date="2019-01" db="EMBL/GenBank/DDBJ databases">
        <title>A draft genome assembly of the solar-powered sea slug Elysia chlorotica.</title>
        <authorList>
            <person name="Cai H."/>
            <person name="Li Q."/>
            <person name="Fang X."/>
            <person name="Li J."/>
            <person name="Curtis N.E."/>
            <person name="Altenburger A."/>
            <person name="Shibata T."/>
            <person name="Feng M."/>
            <person name="Maeda T."/>
            <person name="Schwartz J.A."/>
            <person name="Shigenobu S."/>
            <person name="Lundholm N."/>
            <person name="Nishiyama T."/>
            <person name="Yang H."/>
            <person name="Hasebe M."/>
            <person name="Li S."/>
            <person name="Pierce S.K."/>
            <person name="Wang J."/>
        </authorList>
    </citation>
    <scope>NUCLEOTIDE SEQUENCE [LARGE SCALE GENOMIC DNA]</scope>
    <source>
        <strain evidence="3">EC2010</strain>
        <tissue evidence="3">Whole organism of an adult</tissue>
    </source>
</reference>
<evidence type="ECO:0000313" key="4">
    <source>
        <dbReference type="Proteomes" id="UP000271974"/>
    </source>
</evidence>
<dbReference type="Pfam" id="PF00431">
    <property type="entry name" value="CUB"/>
    <property type="match status" value="1"/>
</dbReference>
<comment type="caution">
    <text evidence="3">The sequence shown here is derived from an EMBL/GenBank/DDBJ whole genome shotgun (WGS) entry which is preliminary data.</text>
</comment>